<evidence type="ECO:0008006" key="2">
    <source>
        <dbReference type="Google" id="ProtNLM"/>
    </source>
</evidence>
<protein>
    <recommendedName>
        <fullName evidence="2">Reverse transcriptase Ty1/copia-type domain-containing protein</fullName>
    </recommendedName>
</protein>
<evidence type="ECO:0000313" key="1">
    <source>
        <dbReference type="EMBL" id="CAD9660397.1"/>
    </source>
</evidence>
<gene>
    <name evidence="1" type="ORF">EANT1437_LOCUS3741</name>
</gene>
<dbReference type="EMBL" id="HBHI01007323">
    <property type="protein sequence ID" value="CAD9660397.1"/>
    <property type="molecule type" value="Transcribed_RNA"/>
</dbReference>
<dbReference type="AlphaFoldDB" id="A0A7S2W0X4"/>
<name>A0A7S2W0X4_9STRA</name>
<reference evidence="1" key="1">
    <citation type="submission" date="2021-01" db="EMBL/GenBank/DDBJ databases">
        <authorList>
            <person name="Corre E."/>
            <person name="Pelletier E."/>
            <person name="Niang G."/>
            <person name="Scheremetjew M."/>
            <person name="Finn R."/>
            <person name="Kale V."/>
            <person name="Holt S."/>
            <person name="Cochrane G."/>
            <person name="Meng A."/>
            <person name="Brown T."/>
            <person name="Cohen L."/>
        </authorList>
    </citation>
    <scope>NUCLEOTIDE SEQUENCE</scope>
    <source>
        <strain evidence="1">CCMP1452</strain>
    </source>
</reference>
<accession>A0A7S2W0X4</accession>
<sequence>MFLKKKRSGIIKGRGCADGRKQRLYLNKDDVSAPTVATEALLITCLVDALEGRDVATVDIPGAFMQADIERDDIHMKLEGIMVDILTKIYPKLYAKYTAIENGREMMNVKLKKALYGTLQAALIFWKNLPVPL</sequence>
<organism evidence="1">
    <name type="scientific">Eucampia antarctica</name>
    <dbReference type="NCBI Taxonomy" id="49252"/>
    <lineage>
        <taxon>Eukaryota</taxon>
        <taxon>Sar</taxon>
        <taxon>Stramenopiles</taxon>
        <taxon>Ochrophyta</taxon>
        <taxon>Bacillariophyta</taxon>
        <taxon>Mediophyceae</taxon>
        <taxon>Biddulphiophycidae</taxon>
        <taxon>Hemiaulales</taxon>
        <taxon>Hemiaulaceae</taxon>
        <taxon>Eucampia</taxon>
    </lineage>
</organism>
<proteinExistence type="predicted"/>